<dbReference type="InterPro" id="IPR023614">
    <property type="entry name" value="Porin_dom_sf"/>
</dbReference>
<dbReference type="Gene3D" id="2.40.160.10">
    <property type="entry name" value="Porin"/>
    <property type="match status" value="1"/>
</dbReference>
<feature type="signal peptide" evidence="1">
    <location>
        <begin position="1"/>
        <end position="20"/>
    </location>
</feature>
<dbReference type="RefSeq" id="WP_209358002.1">
    <property type="nucleotide sequence ID" value="NZ_CP060010.1"/>
</dbReference>
<dbReference type="Proteomes" id="UP000665026">
    <property type="component" value="Chromosome"/>
</dbReference>
<reference evidence="3" key="1">
    <citation type="submission" date="2020-07" db="EMBL/GenBank/DDBJ databases">
        <title>Genome sequences of bacteria associated with the marine, planktonic diatom Thalassiosira profunda strain ECT2AJA-044.</title>
        <authorList>
            <person name="Gargas C.B."/>
            <person name="Roberts W.R."/>
            <person name="Alverson A.J."/>
        </authorList>
    </citation>
    <scope>NUCLEOTIDE SEQUENCE</scope>
    <source>
        <strain evidence="3">ECT2AJA-044</strain>
    </source>
</reference>
<sequence>MKKVLFASTALVLTAGVAAAEVTISGSANMGLYYSEAAGNTIVKNEIDFDVKGSGETDGGISFGASVDLDADSNNSAHVTGGGASDPEVFISYEGLTLTVGNIGEANDVGGIADVGFDGLGVDDIVDVLRETGSDDVRIDYSFGDMAVAVSADSSNDEYAISLSGSIDAFSVSVGYADRAFDNTATVTLGYSAGAFSVNATYADSFYDTDPTAAVANASADGWGIDASYTTGDLTLTAVYAERDTAGTKADAYGIGVAYDLGGATLAGGFGEVAGDQRADLGISFKF</sequence>
<evidence type="ECO:0000256" key="1">
    <source>
        <dbReference type="SAM" id="SignalP"/>
    </source>
</evidence>
<evidence type="ECO:0000259" key="2">
    <source>
        <dbReference type="Pfam" id="PF13609"/>
    </source>
</evidence>
<organism evidence="3 4">
    <name type="scientific">Cognatishimia activa</name>
    <dbReference type="NCBI Taxonomy" id="1715691"/>
    <lineage>
        <taxon>Bacteria</taxon>
        <taxon>Pseudomonadati</taxon>
        <taxon>Pseudomonadota</taxon>
        <taxon>Alphaproteobacteria</taxon>
        <taxon>Rhodobacterales</taxon>
        <taxon>Paracoccaceae</taxon>
        <taxon>Cognatishimia</taxon>
    </lineage>
</organism>
<dbReference type="KEGG" id="cact:HZ995_07295"/>
<feature type="domain" description="Porin" evidence="2">
    <location>
        <begin position="7"/>
        <end position="272"/>
    </location>
</feature>
<dbReference type="Pfam" id="PF13609">
    <property type="entry name" value="Porin_4"/>
    <property type="match status" value="1"/>
</dbReference>
<feature type="chain" id="PRO_5038145090" evidence="1">
    <location>
        <begin position="21"/>
        <end position="287"/>
    </location>
</feature>
<protein>
    <submittedName>
        <fullName evidence="3">Porin</fullName>
    </submittedName>
</protein>
<evidence type="ECO:0000313" key="4">
    <source>
        <dbReference type="Proteomes" id="UP000665026"/>
    </source>
</evidence>
<dbReference type="SUPFAM" id="SSF56935">
    <property type="entry name" value="Porins"/>
    <property type="match status" value="1"/>
</dbReference>
<name>A0A975ESF6_9RHOB</name>
<dbReference type="AlphaFoldDB" id="A0A975ESF6"/>
<evidence type="ECO:0000313" key="3">
    <source>
        <dbReference type="EMBL" id="QTN37294.1"/>
    </source>
</evidence>
<dbReference type="InterPro" id="IPR033900">
    <property type="entry name" value="Gram_neg_porin_domain"/>
</dbReference>
<gene>
    <name evidence="3" type="ORF">HZ995_07295</name>
</gene>
<proteinExistence type="predicted"/>
<dbReference type="GO" id="GO:0016020">
    <property type="term" value="C:membrane"/>
    <property type="evidence" value="ECO:0007669"/>
    <property type="project" value="InterPro"/>
</dbReference>
<dbReference type="GO" id="GO:0015288">
    <property type="term" value="F:porin activity"/>
    <property type="evidence" value="ECO:0007669"/>
    <property type="project" value="InterPro"/>
</dbReference>
<keyword evidence="1" id="KW-0732">Signal</keyword>
<dbReference type="EMBL" id="CP060010">
    <property type="protein sequence ID" value="QTN37294.1"/>
    <property type="molecule type" value="Genomic_DNA"/>
</dbReference>
<accession>A0A975ESF6</accession>